<dbReference type="Proteomes" id="UP001149822">
    <property type="component" value="Unassembled WGS sequence"/>
</dbReference>
<sequence>RKENAMAFDVSSPAVNALPRCGSAPISLPPMPRNQTQALESVPSFDEMSDAIIVRLIAGWTTD</sequence>
<feature type="non-terminal residue" evidence="1">
    <location>
        <position position="1"/>
    </location>
</feature>
<dbReference type="EMBL" id="JAPTYD010000132">
    <property type="protein sequence ID" value="MCZ0964554.1"/>
    <property type="molecule type" value="Genomic_DNA"/>
</dbReference>
<reference evidence="1" key="1">
    <citation type="submission" date="2022-12" db="EMBL/GenBank/DDBJ databases">
        <title>Paracoccus sp. EF6 isolated from a lake water.</title>
        <authorList>
            <person name="Liu H."/>
        </authorList>
    </citation>
    <scope>NUCLEOTIDE SEQUENCE</scope>
    <source>
        <strain evidence="1">EF6</strain>
    </source>
</reference>
<organism evidence="1 2">
    <name type="scientific">Paracoccus benzoatiresistens</name>
    <dbReference type="NCBI Taxonomy" id="2997341"/>
    <lineage>
        <taxon>Bacteria</taxon>
        <taxon>Pseudomonadati</taxon>
        <taxon>Pseudomonadota</taxon>
        <taxon>Alphaproteobacteria</taxon>
        <taxon>Rhodobacterales</taxon>
        <taxon>Paracoccaceae</taxon>
        <taxon>Paracoccus</taxon>
    </lineage>
</organism>
<evidence type="ECO:0000313" key="2">
    <source>
        <dbReference type="Proteomes" id="UP001149822"/>
    </source>
</evidence>
<dbReference type="RefSeq" id="WP_268944639.1">
    <property type="nucleotide sequence ID" value="NZ_JAPTYD010000132.1"/>
</dbReference>
<comment type="caution">
    <text evidence="1">The sequence shown here is derived from an EMBL/GenBank/DDBJ whole genome shotgun (WGS) entry which is preliminary data.</text>
</comment>
<name>A0ABT4JCB3_9RHOB</name>
<protein>
    <submittedName>
        <fullName evidence="1">Uncharacterized protein</fullName>
    </submittedName>
</protein>
<gene>
    <name evidence="1" type="ORF">OU682_23710</name>
</gene>
<evidence type="ECO:0000313" key="1">
    <source>
        <dbReference type="EMBL" id="MCZ0964554.1"/>
    </source>
</evidence>
<accession>A0ABT4JCB3</accession>
<keyword evidence="2" id="KW-1185">Reference proteome</keyword>
<proteinExistence type="predicted"/>